<evidence type="ECO:0000313" key="9">
    <source>
        <dbReference type="EMBL" id="MBB4118768.1"/>
    </source>
</evidence>
<comment type="subcellular location">
    <subcellularLocation>
        <location evidence="1">Cell outer membrane</location>
    </subcellularLocation>
</comment>
<dbReference type="PANTHER" id="PTHR30026:SF20">
    <property type="entry name" value="OUTER MEMBRANE PROTEIN TOLC"/>
    <property type="match status" value="1"/>
</dbReference>
<name>A0A840EKV7_9FLAO</name>
<evidence type="ECO:0000313" key="10">
    <source>
        <dbReference type="Proteomes" id="UP000553034"/>
    </source>
</evidence>
<keyword evidence="8" id="KW-0175">Coiled coil</keyword>
<dbReference type="SUPFAM" id="SSF56954">
    <property type="entry name" value="Outer membrane efflux proteins (OEP)"/>
    <property type="match status" value="1"/>
</dbReference>
<dbReference type="GO" id="GO:0015288">
    <property type="term" value="F:porin activity"/>
    <property type="evidence" value="ECO:0007669"/>
    <property type="project" value="TreeGrafter"/>
</dbReference>
<dbReference type="AlphaFoldDB" id="A0A840EKV7"/>
<dbReference type="Pfam" id="PF02321">
    <property type="entry name" value="OEP"/>
    <property type="match status" value="2"/>
</dbReference>
<evidence type="ECO:0000256" key="1">
    <source>
        <dbReference type="ARBA" id="ARBA00004442"/>
    </source>
</evidence>
<dbReference type="InterPro" id="IPR051906">
    <property type="entry name" value="TolC-like"/>
</dbReference>
<gene>
    <name evidence="9" type="ORF">GGR32_001048</name>
</gene>
<proteinExistence type="inferred from homology"/>
<keyword evidence="10" id="KW-1185">Reference proteome</keyword>
<evidence type="ECO:0000256" key="7">
    <source>
        <dbReference type="ARBA" id="ARBA00023237"/>
    </source>
</evidence>
<evidence type="ECO:0000256" key="6">
    <source>
        <dbReference type="ARBA" id="ARBA00023136"/>
    </source>
</evidence>
<dbReference type="Proteomes" id="UP000553034">
    <property type="component" value="Unassembled WGS sequence"/>
</dbReference>
<dbReference type="GO" id="GO:1990281">
    <property type="term" value="C:efflux pump complex"/>
    <property type="evidence" value="ECO:0007669"/>
    <property type="project" value="TreeGrafter"/>
</dbReference>
<dbReference type="InterPro" id="IPR003423">
    <property type="entry name" value="OMP_efflux"/>
</dbReference>
<reference evidence="9 10" key="1">
    <citation type="submission" date="2020-08" db="EMBL/GenBank/DDBJ databases">
        <title>Genomic Encyclopedia of Type Strains, Phase IV (KMG-IV): sequencing the most valuable type-strain genomes for metagenomic binning, comparative biology and taxonomic classification.</title>
        <authorList>
            <person name="Goeker M."/>
        </authorList>
    </citation>
    <scope>NUCLEOTIDE SEQUENCE [LARGE SCALE GENOMIC DNA]</scope>
    <source>
        <strain evidence="9 10">DSM 29568</strain>
    </source>
</reference>
<keyword evidence="5" id="KW-0812">Transmembrane</keyword>
<sequence length="486" mass="54533">MNYTRFIIVLTAFFLLNIGKGNLYAQEKSTLWSLEECIAHALKHNISIKDAQLDLELMEVDVLQAKSNYLPSVNGQATNSWNTGLTQNITTGILQTQTTRNLSLGVTAGVDLFKGLVNLRQLQRAKLSQLSSQYSLDKMENDIALFVINAYLEVLINKQTLAVLTEQNNVTLSQYKRTQDLIDAGTLPQGDILEIEATNADEQQQIINAENNIRIALINLAQLLRIENYSSFDIPDQTYEVPMALILEKTPQEIIEIAKQNRYEIKIAESNVAVAEKDIALAKGNYWPSLQAFFNYNTRESGANQILQSGIDPAQPTMPIGVVETTGQTVVAPNYLVEEVSPKPFFDQLSLNDGISYGVQLNVPIFNGFSTRNSVKRSKINAERAKYKLEQATLDLESDIYQAYVDAQGSAKSFEAATKAVKAQQQAYQYAKDRYDVGLINAFDFSQSKFRLTNAESNLIRAKFDYIFKLKLLELYFGINPEDIQL</sequence>
<accession>A0A840EKV7</accession>
<dbReference type="EMBL" id="JACIFO010000003">
    <property type="protein sequence ID" value="MBB4118768.1"/>
    <property type="molecule type" value="Genomic_DNA"/>
</dbReference>
<comment type="caution">
    <text evidence="9">The sequence shown here is derived from an EMBL/GenBank/DDBJ whole genome shotgun (WGS) entry which is preliminary data.</text>
</comment>
<keyword evidence="4" id="KW-1134">Transmembrane beta strand</keyword>
<evidence type="ECO:0000256" key="4">
    <source>
        <dbReference type="ARBA" id="ARBA00022452"/>
    </source>
</evidence>
<evidence type="ECO:0000256" key="2">
    <source>
        <dbReference type="ARBA" id="ARBA00007613"/>
    </source>
</evidence>
<comment type="similarity">
    <text evidence="2">Belongs to the outer membrane factor (OMF) (TC 1.B.17) family.</text>
</comment>
<dbReference type="GO" id="GO:0015562">
    <property type="term" value="F:efflux transmembrane transporter activity"/>
    <property type="evidence" value="ECO:0007669"/>
    <property type="project" value="InterPro"/>
</dbReference>
<evidence type="ECO:0000256" key="5">
    <source>
        <dbReference type="ARBA" id="ARBA00022692"/>
    </source>
</evidence>
<dbReference type="PANTHER" id="PTHR30026">
    <property type="entry name" value="OUTER MEMBRANE PROTEIN TOLC"/>
    <property type="match status" value="1"/>
</dbReference>
<organism evidence="9 10">
    <name type="scientific">Mesonia hippocampi</name>
    <dbReference type="NCBI Taxonomy" id="1628250"/>
    <lineage>
        <taxon>Bacteria</taxon>
        <taxon>Pseudomonadati</taxon>
        <taxon>Bacteroidota</taxon>
        <taxon>Flavobacteriia</taxon>
        <taxon>Flavobacteriales</taxon>
        <taxon>Flavobacteriaceae</taxon>
        <taxon>Mesonia</taxon>
    </lineage>
</organism>
<dbReference type="Gene3D" id="1.20.1600.10">
    <property type="entry name" value="Outer membrane efflux proteins (OEP)"/>
    <property type="match status" value="1"/>
</dbReference>
<evidence type="ECO:0000256" key="3">
    <source>
        <dbReference type="ARBA" id="ARBA00022448"/>
    </source>
</evidence>
<keyword evidence="7" id="KW-0998">Cell outer membrane</keyword>
<evidence type="ECO:0000256" key="8">
    <source>
        <dbReference type="SAM" id="Coils"/>
    </source>
</evidence>
<dbReference type="GO" id="GO:0009279">
    <property type="term" value="C:cell outer membrane"/>
    <property type="evidence" value="ECO:0007669"/>
    <property type="project" value="UniProtKB-SubCell"/>
</dbReference>
<protein>
    <submittedName>
        <fullName evidence="9">Outer membrane protein</fullName>
    </submittedName>
</protein>
<feature type="coiled-coil region" evidence="8">
    <location>
        <begin position="192"/>
        <end position="219"/>
    </location>
</feature>
<keyword evidence="6" id="KW-0472">Membrane</keyword>
<keyword evidence="3" id="KW-0813">Transport</keyword>
<dbReference type="RefSeq" id="WP_183477126.1">
    <property type="nucleotide sequence ID" value="NZ_JACIFO010000003.1"/>
</dbReference>